<keyword evidence="7" id="KW-0865">Zymogen</keyword>
<dbReference type="PANTHER" id="PTHR14218:SF19">
    <property type="entry name" value="SERINE PROTEASE AORO, PUTATIVE (AFU_ORTHOLOGUE AFUA_6G10250)-RELATED"/>
    <property type="match status" value="1"/>
</dbReference>
<dbReference type="InterPro" id="IPR030400">
    <property type="entry name" value="Sedolisin_dom"/>
</dbReference>
<gene>
    <name evidence="11" type="ORF">K489DRAFT_318491</name>
</gene>
<evidence type="ECO:0000256" key="2">
    <source>
        <dbReference type="ARBA" id="ARBA00022670"/>
    </source>
</evidence>
<dbReference type="PANTHER" id="PTHR14218">
    <property type="entry name" value="PROTEASE S8 TRIPEPTIDYL PEPTIDASE I CLN2"/>
    <property type="match status" value="1"/>
</dbReference>
<dbReference type="OrthoDB" id="409122at2759"/>
<reference evidence="11" key="3">
    <citation type="submission" date="2025-08" db="UniProtKB">
        <authorList>
            <consortium name="RefSeq"/>
        </authorList>
    </citation>
    <scope>IDENTIFICATION</scope>
    <source>
        <strain evidence="11">CBS 342.82</strain>
    </source>
</reference>
<dbReference type="InterPro" id="IPR015366">
    <property type="entry name" value="S53_propep"/>
</dbReference>
<dbReference type="GO" id="GO:0046872">
    <property type="term" value="F:metal ion binding"/>
    <property type="evidence" value="ECO:0007669"/>
    <property type="project" value="UniProtKB-UniRule"/>
</dbReference>
<feature type="active site" description="Charge relay system" evidence="8">
    <location>
        <position position="507"/>
    </location>
</feature>
<dbReference type="Pfam" id="PF09286">
    <property type="entry name" value="Pro-kuma_activ"/>
    <property type="match status" value="1"/>
</dbReference>
<keyword evidence="6 8" id="KW-0106">Calcium</keyword>
<organism evidence="11">
    <name type="scientific">Dissoconium aciculare CBS 342.82</name>
    <dbReference type="NCBI Taxonomy" id="1314786"/>
    <lineage>
        <taxon>Eukaryota</taxon>
        <taxon>Fungi</taxon>
        <taxon>Dikarya</taxon>
        <taxon>Ascomycota</taxon>
        <taxon>Pezizomycotina</taxon>
        <taxon>Dothideomycetes</taxon>
        <taxon>Dothideomycetidae</taxon>
        <taxon>Mycosphaerellales</taxon>
        <taxon>Dissoconiaceae</taxon>
        <taxon>Dissoconium</taxon>
    </lineage>
</organism>
<keyword evidence="4 8" id="KW-0378">Hydrolase</keyword>
<evidence type="ECO:0000256" key="4">
    <source>
        <dbReference type="ARBA" id="ARBA00022801"/>
    </source>
</evidence>
<dbReference type="InterPro" id="IPR036852">
    <property type="entry name" value="Peptidase_S8/S53_dom_sf"/>
</dbReference>
<protein>
    <submittedName>
        <fullName evidence="11">Subtilisin-like protein</fullName>
    </submittedName>
</protein>
<dbReference type="CDD" id="cd11377">
    <property type="entry name" value="Pro-peptidase_S53"/>
    <property type="match status" value="1"/>
</dbReference>
<evidence type="ECO:0000256" key="7">
    <source>
        <dbReference type="ARBA" id="ARBA00023145"/>
    </source>
</evidence>
<dbReference type="Gene3D" id="3.40.50.200">
    <property type="entry name" value="Peptidase S8/S53 domain"/>
    <property type="match status" value="1"/>
</dbReference>
<dbReference type="GO" id="GO:0006508">
    <property type="term" value="P:proteolysis"/>
    <property type="evidence" value="ECO:0007669"/>
    <property type="project" value="UniProtKB-KW"/>
</dbReference>
<dbReference type="SMART" id="SM00944">
    <property type="entry name" value="Pro-kuma_activ"/>
    <property type="match status" value="1"/>
</dbReference>
<reference evidence="11" key="2">
    <citation type="submission" date="2020-04" db="EMBL/GenBank/DDBJ databases">
        <authorList>
            <consortium name="NCBI Genome Project"/>
        </authorList>
    </citation>
    <scope>NUCLEOTIDE SEQUENCE</scope>
    <source>
        <strain evidence="11">CBS 342.82</strain>
    </source>
</reference>
<evidence type="ECO:0000313" key="11">
    <source>
        <dbReference type="RefSeq" id="XP_033460396.1"/>
    </source>
</evidence>
<evidence type="ECO:0000256" key="3">
    <source>
        <dbReference type="ARBA" id="ARBA00022723"/>
    </source>
</evidence>
<evidence type="ECO:0000313" key="10">
    <source>
        <dbReference type="Proteomes" id="UP000504637"/>
    </source>
</evidence>
<feature type="binding site" evidence="8">
    <location>
        <position position="569"/>
    </location>
    <ligand>
        <name>Ca(2+)</name>
        <dbReference type="ChEBI" id="CHEBI:29108"/>
    </ligand>
</feature>
<evidence type="ECO:0000256" key="6">
    <source>
        <dbReference type="ARBA" id="ARBA00022837"/>
    </source>
</evidence>
<dbReference type="RefSeq" id="XP_033460396.1">
    <property type="nucleotide sequence ID" value="XM_033601324.1"/>
</dbReference>
<dbReference type="PROSITE" id="PS51695">
    <property type="entry name" value="SEDOLISIN"/>
    <property type="match status" value="1"/>
</dbReference>
<keyword evidence="10" id="KW-1185">Reference proteome</keyword>
<dbReference type="GO" id="GO:0005576">
    <property type="term" value="C:extracellular region"/>
    <property type="evidence" value="ECO:0007669"/>
    <property type="project" value="UniProtKB-SubCell"/>
</dbReference>
<evidence type="ECO:0000256" key="5">
    <source>
        <dbReference type="ARBA" id="ARBA00022825"/>
    </source>
</evidence>
<comment type="subcellular location">
    <subcellularLocation>
        <location evidence="1">Secreted</location>
        <location evidence="1">Extracellular space</location>
    </subcellularLocation>
</comment>
<reference evidence="11" key="1">
    <citation type="submission" date="2020-01" db="EMBL/GenBank/DDBJ databases">
        <authorList>
            <consortium name="DOE Joint Genome Institute"/>
            <person name="Haridas S."/>
            <person name="Albert R."/>
            <person name="Binder M."/>
            <person name="Bloem J."/>
            <person name="Labutti K."/>
            <person name="Salamov A."/>
            <person name="Andreopoulos B."/>
            <person name="Baker S.E."/>
            <person name="Barry K."/>
            <person name="Bills G."/>
            <person name="Bluhm B.H."/>
            <person name="Cannon C."/>
            <person name="Castanera R."/>
            <person name="Culley D.E."/>
            <person name="Daum C."/>
            <person name="Ezra D."/>
            <person name="Gonzalez J.B."/>
            <person name="Henrissat B."/>
            <person name="Kuo A."/>
            <person name="Liang C."/>
            <person name="Lipzen A."/>
            <person name="Lutzoni F."/>
            <person name="Magnuson J."/>
            <person name="Mondo S."/>
            <person name="Nolan M."/>
            <person name="Ohm R."/>
            <person name="Pangilinan J."/>
            <person name="Park H.-J."/>
            <person name="Ramirez L."/>
            <person name="Alfaro M."/>
            <person name="Sun H."/>
            <person name="Tritt A."/>
            <person name="Yoshinaga Y."/>
            <person name="Zwiers L.-H."/>
            <person name="Turgeon B.G."/>
            <person name="Goodwin S.B."/>
            <person name="Spatafora J.W."/>
            <person name="Crous P.W."/>
            <person name="Grigoriev I.V."/>
        </authorList>
    </citation>
    <scope>NUCLEOTIDE SEQUENCE</scope>
    <source>
        <strain evidence="11">CBS 342.82</strain>
    </source>
</reference>
<keyword evidence="5 8" id="KW-0720">Serine protease</keyword>
<feature type="binding site" evidence="8">
    <location>
        <position position="548"/>
    </location>
    <ligand>
        <name>Ca(2+)</name>
        <dbReference type="ChEBI" id="CHEBI:29108"/>
    </ligand>
</feature>
<sequence>MEVSRPRSSKYGQYWTQEDVLKAFQPAQDSVDLVGQWLETAGIAKNRITHSENKQWLAFDATPEEAERLTHAQYHEYEHPKGYAMVGCEEYFIPRHLQEHIDYITPGVKRSIVSGPGITKRSFISSSSRGPANWNPPRLRPAPYMPKNNTQLLTCDTTITPACIEALYDFKAPNPKAAVSSSNSLGIFEEGDMYYQEDLNRFYHNFTSYIKNGTGPILKSIDGGTAPAVTAADAGGESNLDFMLAIPIIYPQTTTLYQSDDIYGGTYQGLFNTFLDAIDGSYCTYSAFGETGNDAQLDPVYPDPNPGGYKGPLMCGVYKPTNVMSISYGEQEQDLPAYYQKRQCNEWLKLGMQGVSIFVASGDTGVGGYPGDGSANGCLRNGTVFSPTHPNSCPWLTNVGGTKVAEGKTVNDPEVAPEDPAGHPYRSAYYSSGGFSNIFPIPSYQADAVATYFKDHNPPYPYYKDGNYKNSTGLYNRNGRGIPDVAAIGDNIAVYVGGRYSLSGGTSASAPVFAAIVNRIVEERIKRGKGPVGFINPVLYQHPEVLRDIVTGKNPGCGTDGFSCAPGWDPVTGLGTPSYPKMLDLFLNLP</sequence>
<dbReference type="GO" id="GO:0008240">
    <property type="term" value="F:tripeptidyl-peptidase activity"/>
    <property type="evidence" value="ECO:0007669"/>
    <property type="project" value="TreeGrafter"/>
</dbReference>
<keyword evidence="3 8" id="KW-0479">Metal-binding</keyword>
<evidence type="ECO:0000256" key="1">
    <source>
        <dbReference type="ARBA" id="ARBA00004239"/>
    </source>
</evidence>
<feature type="binding site" evidence="8">
    <location>
        <position position="549"/>
    </location>
    <ligand>
        <name>Ca(2+)</name>
        <dbReference type="ChEBI" id="CHEBI:29108"/>
    </ligand>
</feature>
<dbReference type="SUPFAM" id="SSF54897">
    <property type="entry name" value="Protease propeptides/inhibitors"/>
    <property type="match status" value="1"/>
</dbReference>
<dbReference type="AlphaFoldDB" id="A0A6J3M5N9"/>
<name>A0A6J3M5N9_9PEZI</name>
<evidence type="ECO:0000259" key="9">
    <source>
        <dbReference type="PROSITE" id="PS51695"/>
    </source>
</evidence>
<proteinExistence type="predicted"/>
<dbReference type="GO" id="GO:0004252">
    <property type="term" value="F:serine-type endopeptidase activity"/>
    <property type="evidence" value="ECO:0007669"/>
    <property type="project" value="UniProtKB-UniRule"/>
</dbReference>
<dbReference type="Proteomes" id="UP000504637">
    <property type="component" value="Unplaced"/>
</dbReference>
<feature type="active site" description="Charge relay system" evidence="8">
    <location>
        <position position="237"/>
    </location>
</feature>
<dbReference type="GeneID" id="54359124"/>
<evidence type="ECO:0000256" key="8">
    <source>
        <dbReference type="PROSITE-ProRule" id="PRU01032"/>
    </source>
</evidence>
<dbReference type="SUPFAM" id="SSF52743">
    <property type="entry name" value="Subtilisin-like"/>
    <property type="match status" value="1"/>
</dbReference>
<dbReference type="CDD" id="cd04056">
    <property type="entry name" value="Peptidases_S53"/>
    <property type="match status" value="1"/>
</dbReference>
<comment type="cofactor">
    <cofactor evidence="8">
        <name>Ca(2+)</name>
        <dbReference type="ChEBI" id="CHEBI:29108"/>
    </cofactor>
    <text evidence="8">Binds 1 Ca(2+) ion per subunit.</text>
</comment>
<keyword evidence="2 8" id="KW-0645">Protease</keyword>
<feature type="binding site" evidence="8">
    <location>
        <position position="567"/>
    </location>
    <ligand>
        <name>Ca(2+)</name>
        <dbReference type="ChEBI" id="CHEBI:29108"/>
    </ligand>
</feature>
<feature type="domain" description="Peptidase S53" evidence="9">
    <location>
        <begin position="158"/>
        <end position="589"/>
    </location>
</feature>
<accession>A0A6J3M5N9</accession>
<dbReference type="InterPro" id="IPR050819">
    <property type="entry name" value="Tripeptidyl-peptidase_I"/>
</dbReference>
<feature type="active site" description="Charge relay system" evidence="8">
    <location>
        <position position="241"/>
    </location>
</feature>